<dbReference type="Proteomes" id="UP000252419">
    <property type="component" value="Unassembled WGS sequence"/>
</dbReference>
<dbReference type="GO" id="GO:0015774">
    <property type="term" value="P:polysaccharide transport"/>
    <property type="evidence" value="ECO:0007669"/>
    <property type="project" value="InterPro"/>
</dbReference>
<dbReference type="GO" id="GO:0000271">
    <property type="term" value="P:polysaccharide biosynthetic process"/>
    <property type="evidence" value="ECO:0007669"/>
    <property type="project" value="InterPro"/>
</dbReference>
<organism evidence="1 2">
    <name type="scientific">Thalassospira xianhensis MCCC 1A02616</name>
    <dbReference type="NCBI Taxonomy" id="1177929"/>
    <lineage>
        <taxon>Bacteria</taxon>
        <taxon>Pseudomonadati</taxon>
        <taxon>Pseudomonadota</taxon>
        <taxon>Alphaproteobacteria</taxon>
        <taxon>Rhodospirillales</taxon>
        <taxon>Thalassospiraceae</taxon>
        <taxon>Thalassospira</taxon>
    </lineage>
</organism>
<gene>
    <name evidence="1" type="ORF">TH5_22715</name>
</gene>
<dbReference type="AlphaFoldDB" id="A0A367U6L3"/>
<accession>A0A367U6L3</accession>
<protein>
    <recommendedName>
        <fullName evidence="3">Capsular biosynthesis protein</fullName>
    </recommendedName>
</protein>
<keyword evidence="2" id="KW-1185">Reference proteome</keyword>
<dbReference type="Pfam" id="PF05159">
    <property type="entry name" value="Capsule_synth"/>
    <property type="match status" value="1"/>
</dbReference>
<proteinExistence type="predicted"/>
<reference evidence="1 2" key="1">
    <citation type="submission" date="2014-07" db="EMBL/GenBank/DDBJ databases">
        <title>Draft genome sequence of Thalassospira xianhensis P-4 (MCCC 1A02616).</title>
        <authorList>
            <person name="Lai Q."/>
            <person name="Shao Z."/>
        </authorList>
    </citation>
    <scope>NUCLEOTIDE SEQUENCE [LARGE SCALE GENOMIC DNA]</scope>
    <source>
        <strain evidence="1 2">MCCC 1A02616</strain>
    </source>
</reference>
<dbReference type="EMBL" id="JPWA01000042">
    <property type="protein sequence ID" value="RCK03946.1"/>
    <property type="molecule type" value="Genomic_DNA"/>
</dbReference>
<name>A0A367U6L3_9PROT</name>
<dbReference type="InterPro" id="IPR007833">
    <property type="entry name" value="Capsule_polysaccharide_synth"/>
</dbReference>
<evidence type="ECO:0000313" key="1">
    <source>
        <dbReference type="EMBL" id="RCK03946.1"/>
    </source>
</evidence>
<sequence>MTILIHIDWNRRLPFYRRLARALKALGHEVVFLSSSMAAWSELRWQGETAALCRFGHTTVDAPRLDDTIEAAALQWPQTRCAQLYTGTILAATRIHNLQPFDGILLWNGGSVAGKALTDFAVRHDIWTGFLEISNISGKLFVDSQGANARAHIAAKPDILMRYPVSEELFNTWKQSFLAQKRNTHVVPQSMDRQRFNSGAILDLIGIFAGVPWTRTETMSSKTRRILLRRGPASEILQEDAFDITGTDYVFLPLQLSTDTNVLLNSTVNNEVALYRAANEAQEMGCKLVVKLHPAEVDPAFARRVRALQVTLGFLVSRANTFVLMEHARLIATINSTVGIEARLLRRPVTIYGNALYTNFTDAHLRNYILGWLLDIDHTATSEIPPEQAAALLERCRV</sequence>
<evidence type="ECO:0008006" key="3">
    <source>
        <dbReference type="Google" id="ProtNLM"/>
    </source>
</evidence>
<evidence type="ECO:0000313" key="2">
    <source>
        <dbReference type="Proteomes" id="UP000252419"/>
    </source>
</evidence>
<comment type="caution">
    <text evidence="1">The sequence shown here is derived from an EMBL/GenBank/DDBJ whole genome shotgun (WGS) entry which is preliminary data.</text>
</comment>